<dbReference type="Gene3D" id="1.10.1740.10">
    <property type="match status" value="1"/>
</dbReference>
<dbReference type="GO" id="GO:0003700">
    <property type="term" value="F:DNA-binding transcription factor activity"/>
    <property type="evidence" value="ECO:0007669"/>
    <property type="project" value="InterPro"/>
</dbReference>
<accession>A0A0F9DLT8</accession>
<dbReference type="EMBL" id="LAZR01041064">
    <property type="protein sequence ID" value="KKL12933.1"/>
    <property type="molecule type" value="Genomic_DNA"/>
</dbReference>
<dbReference type="InterPro" id="IPR007627">
    <property type="entry name" value="RNA_pol_sigma70_r2"/>
</dbReference>
<dbReference type="Pfam" id="PF04542">
    <property type="entry name" value="Sigma70_r2"/>
    <property type="match status" value="1"/>
</dbReference>
<feature type="domain" description="RNA polymerase sigma-70 region 2" evidence="1">
    <location>
        <begin position="21"/>
        <end position="73"/>
    </location>
</feature>
<proteinExistence type="predicted"/>
<protein>
    <recommendedName>
        <fullName evidence="1">RNA polymerase sigma-70 region 2 domain-containing protein</fullName>
    </recommendedName>
</protein>
<evidence type="ECO:0000313" key="2">
    <source>
        <dbReference type="EMBL" id="KKL12933.1"/>
    </source>
</evidence>
<dbReference type="InterPro" id="IPR013325">
    <property type="entry name" value="RNA_pol_sigma_r2"/>
</dbReference>
<evidence type="ECO:0000259" key="1">
    <source>
        <dbReference type="Pfam" id="PF04542"/>
    </source>
</evidence>
<name>A0A0F9DLT8_9ZZZZ</name>
<comment type="caution">
    <text evidence="2">The sequence shown here is derived from an EMBL/GenBank/DDBJ whole genome shotgun (WGS) entry which is preliminary data.</text>
</comment>
<organism evidence="2">
    <name type="scientific">marine sediment metagenome</name>
    <dbReference type="NCBI Taxonomy" id="412755"/>
    <lineage>
        <taxon>unclassified sequences</taxon>
        <taxon>metagenomes</taxon>
        <taxon>ecological metagenomes</taxon>
    </lineage>
</organism>
<gene>
    <name evidence="2" type="ORF">LCGC14_2530800</name>
</gene>
<reference evidence="2" key="1">
    <citation type="journal article" date="2015" name="Nature">
        <title>Complex archaea that bridge the gap between prokaryotes and eukaryotes.</title>
        <authorList>
            <person name="Spang A."/>
            <person name="Saw J.H."/>
            <person name="Jorgensen S.L."/>
            <person name="Zaremba-Niedzwiedzka K."/>
            <person name="Martijn J."/>
            <person name="Lind A.E."/>
            <person name="van Eijk R."/>
            <person name="Schleper C."/>
            <person name="Guy L."/>
            <person name="Ettema T.J."/>
        </authorList>
    </citation>
    <scope>NUCLEOTIDE SEQUENCE</scope>
</reference>
<dbReference type="SUPFAM" id="SSF88946">
    <property type="entry name" value="Sigma2 domain of RNA polymerase sigma factors"/>
    <property type="match status" value="1"/>
</dbReference>
<dbReference type="GO" id="GO:0006352">
    <property type="term" value="P:DNA-templated transcription initiation"/>
    <property type="evidence" value="ECO:0007669"/>
    <property type="project" value="InterPro"/>
</dbReference>
<sequence>MMDDTRLPSEMPYQELETQWLGMLRRFTWNIDGMEREDVLQELRIVLMLAQKKYDPTLGYAFSTYLWRACLNRVGKLLHQTREVKRRVPVRLIFPLCDGEHGGEDRRGYCSTCLGLPKYNDDVEIMELLSNVSQESLMIAGLILRGESTRQSWELRGMNPEQIKEGVAGLKALLKGGRDGKEN</sequence>
<dbReference type="AlphaFoldDB" id="A0A0F9DLT8"/>